<evidence type="ECO:0000256" key="8">
    <source>
        <dbReference type="ARBA" id="ARBA00023224"/>
    </source>
</evidence>
<dbReference type="GO" id="GO:0007165">
    <property type="term" value="P:signal transduction"/>
    <property type="evidence" value="ECO:0007669"/>
    <property type="project" value="UniProtKB-KW"/>
</dbReference>
<dbReference type="InterPro" id="IPR004117">
    <property type="entry name" value="7tm6_olfct_rcpt"/>
</dbReference>
<feature type="transmembrane region" description="Helical" evidence="9">
    <location>
        <begin position="148"/>
        <end position="171"/>
    </location>
</feature>
<evidence type="ECO:0000256" key="9">
    <source>
        <dbReference type="RuleBase" id="RU351113"/>
    </source>
</evidence>
<evidence type="ECO:0000256" key="4">
    <source>
        <dbReference type="ARBA" id="ARBA00022725"/>
    </source>
</evidence>
<evidence type="ECO:0000256" key="5">
    <source>
        <dbReference type="ARBA" id="ARBA00022989"/>
    </source>
</evidence>
<comment type="caution">
    <text evidence="9">Lacks conserved residue(s) required for the propagation of feature annotation.</text>
</comment>
<dbReference type="PANTHER" id="PTHR21137">
    <property type="entry name" value="ODORANT RECEPTOR"/>
    <property type="match status" value="1"/>
</dbReference>
<keyword evidence="6 9" id="KW-0472">Membrane</keyword>
<sequence>MFSKMIERIKKLAGDPVVGIRTPTDYKYLSVLRFVLRVISGWPGKELGEKRLRIEGRGHAYYNTLLSLTYFVIGLAYLKKNRHKYDFLVIGQIYITLLLNTLCTTRCFTLCLSQKYREVGKQFIQKIHLFYFKDKSEYAMKIHVTVHYLSFFSSVYLVCLLCLAACMFNLIPMYVNYSEGRYSSFDDLVNDTYEQAVNCLYPWNFETNFAGYVAAAILGWYGTILCGSSISIFDLFLCLMVYNLWGHFKILIYNLHHFPRPAAEVDAAGEGRSRMNIGCVMYSQVELDEIAKKLKECIEYHTLIVDFTDAMSDAFGMVLFLYYCFHQVTGCLLLLECSQMTTAALTRYLPITMIMFGELILLSIIFETIGTMSEKLRDAVYNVPWECMDSKNRKTVLIFLVKVQEPIHVKAGGLMDVGVTTMASILKASFSYFAFLRTFSEV</sequence>
<organism evidence="10">
    <name type="scientific">Athetis dissimilis</name>
    <name type="common">Moth</name>
    <name type="synonym">Proxenus dissimilis</name>
    <dbReference type="NCBI Taxonomy" id="1737331"/>
    <lineage>
        <taxon>Eukaryota</taxon>
        <taxon>Metazoa</taxon>
        <taxon>Ecdysozoa</taxon>
        <taxon>Arthropoda</taxon>
        <taxon>Hexapoda</taxon>
        <taxon>Insecta</taxon>
        <taxon>Pterygota</taxon>
        <taxon>Neoptera</taxon>
        <taxon>Endopterygota</taxon>
        <taxon>Lepidoptera</taxon>
        <taxon>Glossata</taxon>
        <taxon>Ditrysia</taxon>
        <taxon>Noctuoidea</taxon>
        <taxon>Noctuidae</taxon>
        <taxon>Noctuinae</taxon>
        <taxon>Athetis</taxon>
    </lineage>
</organism>
<evidence type="ECO:0000313" key="10">
    <source>
        <dbReference type="EMBL" id="ALM26199.1"/>
    </source>
</evidence>
<evidence type="ECO:0000256" key="6">
    <source>
        <dbReference type="ARBA" id="ARBA00023136"/>
    </source>
</evidence>
<comment type="subcellular location">
    <subcellularLocation>
        <location evidence="9">Cell membrane</location>
        <topology evidence="9">Multi-pass membrane protein</topology>
    </subcellularLocation>
    <subcellularLocation>
        <location evidence="1">Membrane</location>
        <topology evidence="1">Multi-pass membrane protein</topology>
    </subcellularLocation>
</comment>
<evidence type="ECO:0000256" key="3">
    <source>
        <dbReference type="ARBA" id="ARBA00022692"/>
    </source>
</evidence>
<keyword evidence="8 9" id="KW-0807">Transducer</keyword>
<dbReference type="GO" id="GO:0005886">
    <property type="term" value="C:plasma membrane"/>
    <property type="evidence" value="ECO:0007669"/>
    <property type="project" value="UniProtKB-SubCell"/>
</dbReference>
<accession>A0A0S1TQN6</accession>
<keyword evidence="3 9" id="KW-0812">Transmembrane</keyword>
<keyword evidence="2 9" id="KW-0716">Sensory transduction</keyword>
<feature type="transmembrane region" description="Helical" evidence="9">
    <location>
        <begin position="347"/>
        <end position="366"/>
    </location>
</feature>
<dbReference type="GO" id="GO:0004984">
    <property type="term" value="F:olfactory receptor activity"/>
    <property type="evidence" value="ECO:0007669"/>
    <property type="project" value="InterPro"/>
</dbReference>
<feature type="transmembrane region" description="Helical" evidence="9">
    <location>
        <begin position="60"/>
        <end position="78"/>
    </location>
</feature>
<evidence type="ECO:0000256" key="1">
    <source>
        <dbReference type="ARBA" id="ARBA00004141"/>
    </source>
</evidence>
<keyword evidence="5 9" id="KW-1133">Transmembrane helix</keyword>
<evidence type="ECO:0000256" key="2">
    <source>
        <dbReference type="ARBA" id="ARBA00022606"/>
    </source>
</evidence>
<dbReference type="Pfam" id="PF02949">
    <property type="entry name" value="7tm_6"/>
    <property type="match status" value="1"/>
</dbReference>
<feature type="transmembrane region" description="Helical" evidence="9">
    <location>
        <begin position="314"/>
        <end position="335"/>
    </location>
</feature>
<feature type="transmembrane region" description="Helical" evidence="9">
    <location>
        <begin position="90"/>
        <end position="112"/>
    </location>
</feature>
<gene>
    <name evidence="10" type="primary">OR11</name>
</gene>
<keyword evidence="4 9" id="KW-0552">Olfaction</keyword>
<dbReference type="EMBL" id="KR935707">
    <property type="protein sequence ID" value="ALM26199.1"/>
    <property type="molecule type" value="mRNA"/>
</dbReference>
<dbReference type="PANTHER" id="PTHR21137:SF42">
    <property type="entry name" value="ODORANT RECEPTOR 83A"/>
    <property type="match status" value="1"/>
</dbReference>
<keyword evidence="7 9" id="KW-0675">Receptor</keyword>
<protein>
    <recommendedName>
        <fullName evidence="9">Odorant receptor</fullName>
    </recommendedName>
</protein>
<proteinExistence type="evidence at transcript level"/>
<feature type="transmembrane region" description="Helical" evidence="9">
    <location>
        <begin position="209"/>
        <end position="242"/>
    </location>
</feature>
<dbReference type="AlphaFoldDB" id="A0A0S1TQN6"/>
<reference evidence="10" key="1">
    <citation type="journal article" date="2016" name="PLoS ONE">
        <title>Identification of Putative Chemosensory Receptor Genes from the Athetis dissimilis Antennal Transcriptome.</title>
        <authorList>
            <person name="Dong J."/>
            <person name="Song Y."/>
            <person name="Li W."/>
            <person name="Shi J."/>
            <person name="Wang Z."/>
        </authorList>
    </citation>
    <scope>NUCLEOTIDE SEQUENCE</scope>
    <source>
        <tissue evidence="10">Antenna</tissue>
    </source>
</reference>
<name>A0A0S1TQN6_ATHDI</name>
<comment type="similarity">
    <text evidence="9">Belongs to the insect chemoreceptor superfamily. Heteromeric odorant receptor channel (TC 1.A.69) family.</text>
</comment>
<evidence type="ECO:0000256" key="7">
    <source>
        <dbReference type="ARBA" id="ARBA00023170"/>
    </source>
</evidence>
<dbReference type="GO" id="GO:0005549">
    <property type="term" value="F:odorant binding"/>
    <property type="evidence" value="ECO:0007669"/>
    <property type="project" value="InterPro"/>
</dbReference>